<evidence type="ECO:0000256" key="7">
    <source>
        <dbReference type="ARBA" id="ARBA00022553"/>
    </source>
</evidence>
<sequence length="342" mass="37636">MSNHNQTRQQSQRSGKSQNSPSRLLSNEENEVIFNALGNRSVTLSTAVVQVFLADQNTNSGPRWNKRCTGVLTFVKDNENRSYYLRVFNLKQRRVEWQQEVYSQFKYKEPRDQFHTFEADTCSAGINFADPEEAKHFASVVNDTVNKRVERRRTKRRQTQMARQAGGGPPSNTGAPLSISGPQSSLPATPEKTEAPAPTYIAKSAAKKDKKSRNDKRKITKDEISGPSDFRHVNHVGWDPNSGFDVNNLDSDMKSLFEMAGISQDALQDETIRKQIYDVIESQGGLDAVKQQVGKRPAAPSPAPPPPPPVANRGGAAGRELPPPPPPSRHGGGGAPPPAPSF</sequence>
<evidence type="ECO:0000313" key="19">
    <source>
        <dbReference type="Proteomes" id="UP000593567"/>
    </source>
</evidence>
<keyword evidence="14" id="KW-0449">Lipoprotein</keyword>
<dbReference type="PANTHER" id="PTHR13502">
    <property type="entry name" value="CDC42 SMALL EFFECTOR PROTEIN HOMOLOG"/>
    <property type="match status" value="1"/>
</dbReference>
<feature type="compositionally biased region" description="Pro residues" evidence="15">
    <location>
        <begin position="299"/>
        <end position="310"/>
    </location>
</feature>
<dbReference type="InterPro" id="IPR011993">
    <property type="entry name" value="PH-like_dom_sf"/>
</dbReference>
<dbReference type="SUPFAM" id="SSF47912">
    <property type="entry name" value="Wiscott-Aldrich syndrome protein, WASP, C-terminal domain"/>
    <property type="match status" value="1"/>
</dbReference>
<feature type="compositionally biased region" description="Low complexity" evidence="15">
    <location>
        <begin position="311"/>
        <end position="320"/>
    </location>
</feature>
<feature type="compositionally biased region" description="Basic and acidic residues" evidence="15">
    <location>
        <begin position="220"/>
        <end position="232"/>
    </location>
</feature>
<dbReference type="FunFam" id="2.30.29.30:FF:000130">
    <property type="entry name" value="neural Wiskott-Aldrich syndrome protein"/>
    <property type="match status" value="1"/>
</dbReference>
<dbReference type="Proteomes" id="UP000593567">
    <property type="component" value="Unassembled WGS sequence"/>
</dbReference>
<dbReference type="InterPro" id="IPR011026">
    <property type="entry name" value="WAS_C"/>
</dbReference>
<dbReference type="CDD" id="cd01205">
    <property type="entry name" value="EVH1_WASP-like"/>
    <property type="match status" value="1"/>
</dbReference>
<dbReference type="Pfam" id="PF00568">
    <property type="entry name" value="WH1"/>
    <property type="match status" value="1"/>
</dbReference>
<keyword evidence="11" id="KW-0564">Palmitate</keyword>
<dbReference type="InterPro" id="IPR036936">
    <property type="entry name" value="CRIB_dom_sf"/>
</dbReference>
<evidence type="ECO:0000256" key="1">
    <source>
        <dbReference type="ARBA" id="ARBA00004123"/>
    </source>
</evidence>
<dbReference type="GO" id="GO:0008360">
    <property type="term" value="P:regulation of cell shape"/>
    <property type="evidence" value="ECO:0007669"/>
    <property type="project" value="UniProtKB-KW"/>
</dbReference>
<dbReference type="EMBL" id="VXIV02003250">
    <property type="protein sequence ID" value="KAF6019209.1"/>
    <property type="molecule type" value="Genomic_DNA"/>
</dbReference>
<evidence type="ECO:0000259" key="17">
    <source>
        <dbReference type="PROSITE" id="PS50229"/>
    </source>
</evidence>
<evidence type="ECO:0000256" key="15">
    <source>
        <dbReference type="SAM" id="MobiDB-lite"/>
    </source>
</evidence>
<dbReference type="Gene3D" id="3.90.810.10">
    <property type="entry name" value="CRIB domain"/>
    <property type="match status" value="1"/>
</dbReference>
<feature type="region of interest" description="Disordered" evidence="15">
    <location>
        <begin position="287"/>
        <end position="342"/>
    </location>
</feature>
<evidence type="ECO:0000256" key="14">
    <source>
        <dbReference type="ARBA" id="ARBA00023288"/>
    </source>
</evidence>
<dbReference type="CDD" id="cd00132">
    <property type="entry name" value="CRIB"/>
    <property type="match status" value="1"/>
</dbReference>
<dbReference type="InterPro" id="IPR000095">
    <property type="entry name" value="CRIB_dom"/>
</dbReference>
<feature type="region of interest" description="Disordered" evidence="15">
    <location>
        <begin position="146"/>
        <end position="241"/>
    </location>
</feature>
<gene>
    <name evidence="18" type="ORF">EB796_022512</name>
</gene>
<comment type="subcellular location">
    <subcellularLocation>
        <location evidence="2">Cell membrane</location>
        <topology evidence="2">Lipid-anchor</topology>
    </subcellularLocation>
    <subcellularLocation>
        <location evidence="3">Cytoplasm</location>
        <location evidence="3">Cytoskeleton</location>
    </subcellularLocation>
    <subcellularLocation>
        <location evidence="1">Nucleus</location>
    </subcellularLocation>
</comment>
<evidence type="ECO:0000313" key="18">
    <source>
        <dbReference type="EMBL" id="KAF6019209.1"/>
    </source>
</evidence>
<evidence type="ECO:0000256" key="12">
    <source>
        <dbReference type="ARBA" id="ARBA00023212"/>
    </source>
</evidence>
<feature type="domain" description="CRIB" evidence="16">
    <location>
        <begin position="224"/>
        <end position="237"/>
    </location>
</feature>
<dbReference type="InterPro" id="IPR000697">
    <property type="entry name" value="WH1/EVH1_dom"/>
</dbReference>
<evidence type="ECO:0000256" key="13">
    <source>
        <dbReference type="ARBA" id="ARBA00023242"/>
    </source>
</evidence>
<keyword evidence="8" id="KW-0677">Repeat</keyword>
<comment type="similarity">
    <text evidence="4">Belongs to the CDC42SE/SPEC family.</text>
</comment>
<evidence type="ECO:0000259" key="16">
    <source>
        <dbReference type="PROSITE" id="PS50108"/>
    </source>
</evidence>
<evidence type="ECO:0000256" key="10">
    <source>
        <dbReference type="ARBA" id="ARBA00023136"/>
    </source>
</evidence>
<dbReference type="FunFam" id="3.90.810.10:FF:000003">
    <property type="entry name" value="Neural Wiskott-Aldrich syndrome protein-like"/>
    <property type="match status" value="1"/>
</dbReference>
<evidence type="ECO:0000256" key="6">
    <source>
        <dbReference type="ARBA" id="ARBA00022490"/>
    </source>
</evidence>
<evidence type="ECO:0000256" key="3">
    <source>
        <dbReference type="ARBA" id="ARBA00004245"/>
    </source>
</evidence>
<keyword evidence="6" id="KW-0963">Cytoplasm</keyword>
<feature type="compositionally biased region" description="Basic residues" evidence="15">
    <location>
        <begin position="208"/>
        <end position="219"/>
    </location>
</feature>
<dbReference type="SMART" id="SM00461">
    <property type="entry name" value="WH1"/>
    <property type="match status" value="1"/>
</dbReference>
<keyword evidence="9" id="KW-0133">Cell shape</keyword>
<feature type="compositionally biased region" description="Basic residues" evidence="15">
    <location>
        <begin position="149"/>
        <end position="158"/>
    </location>
</feature>
<dbReference type="GO" id="GO:0005856">
    <property type="term" value="C:cytoskeleton"/>
    <property type="evidence" value="ECO:0007669"/>
    <property type="project" value="UniProtKB-SubCell"/>
</dbReference>
<evidence type="ECO:0000256" key="11">
    <source>
        <dbReference type="ARBA" id="ARBA00023139"/>
    </source>
</evidence>
<feature type="domain" description="WH1" evidence="17">
    <location>
        <begin position="36"/>
        <end position="148"/>
    </location>
</feature>
<dbReference type="AlphaFoldDB" id="A0A7J7IZ88"/>
<evidence type="ECO:0000256" key="4">
    <source>
        <dbReference type="ARBA" id="ARBA00005720"/>
    </source>
</evidence>
<keyword evidence="7" id="KW-0597">Phosphoprotein</keyword>
<evidence type="ECO:0000256" key="9">
    <source>
        <dbReference type="ARBA" id="ARBA00022960"/>
    </source>
</evidence>
<dbReference type="PROSITE" id="PS50229">
    <property type="entry name" value="WH1"/>
    <property type="match status" value="1"/>
</dbReference>
<dbReference type="InterPro" id="IPR033927">
    <property type="entry name" value="WASPfam_EVH1"/>
</dbReference>
<protein>
    <submittedName>
        <fullName evidence="18">WASL</fullName>
    </submittedName>
</protein>
<keyword evidence="12" id="KW-0206">Cytoskeleton</keyword>
<keyword evidence="10" id="KW-0472">Membrane</keyword>
<evidence type="ECO:0000256" key="5">
    <source>
        <dbReference type="ARBA" id="ARBA00022475"/>
    </source>
</evidence>
<keyword evidence="13" id="KW-0539">Nucleus</keyword>
<feature type="compositionally biased region" description="Polar residues" evidence="15">
    <location>
        <begin position="170"/>
        <end position="186"/>
    </location>
</feature>
<accession>A0A7J7IZ88</accession>
<feature type="region of interest" description="Disordered" evidence="15">
    <location>
        <begin position="1"/>
        <end position="24"/>
    </location>
</feature>
<organism evidence="18 19">
    <name type="scientific">Bugula neritina</name>
    <name type="common">Brown bryozoan</name>
    <name type="synonym">Sertularia neritina</name>
    <dbReference type="NCBI Taxonomy" id="10212"/>
    <lineage>
        <taxon>Eukaryota</taxon>
        <taxon>Metazoa</taxon>
        <taxon>Spiralia</taxon>
        <taxon>Lophotrochozoa</taxon>
        <taxon>Bryozoa</taxon>
        <taxon>Gymnolaemata</taxon>
        <taxon>Cheilostomatida</taxon>
        <taxon>Flustrina</taxon>
        <taxon>Buguloidea</taxon>
        <taxon>Bugulidae</taxon>
        <taxon>Bugula</taxon>
    </lineage>
</organism>
<dbReference type="PANTHER" id="PTHR13502:SF9">
    <property type="entry name" value="CRIB DOMAIN-CONTAINING PROTEIN"/>
    <property type="match status" value="1"/>
</dbReference>
<dbReference type="SMART" id="SM00285">
    <property type="entry name" value="PBD"/>
    <property type="match status" value="1"/>
</dbReference>
<keyword evidence="19" id="KW-1185">Reference proteome</keyword>
<evidence type="ECO:0000256" key="8">
    <source>
        <dbReference type="ARBA" id="ARBA00022737"/>
    </source>
</evidence>
<dbReference type="SUPFAM" id="SSF50729">
    <property type="entry name" value="PH domain-like"/>
    <property type="match status" value="1"/>
</dbReference>
<dbReference type="GO" id="GO:0035023">
    <property type="term" value="P:regulation of Rho protein signal transduction"/>
    <property type="evidence" value="ECO:0007669"/>
    <property type="project" value="InterPro"/>
</dbReference>
<evidence type="ECO:0000256" key="2">
    <source>
        <dbReference type="ARBA" id="ARBA00004193"/>
    </source>
</evidence>
<dbReference type="GO" id="GO:0005634">
    <property type="term" value="C:nucleus"/>
    <property type="evidence" value="ECO:0007669"/>
    <property type="project" value="UniProtKB-SubCell"/>
</dbReference>
<dbReference type="OrthoDB" id="8963340at2759"/>
<keyword evidence="5" id="KW-1003">Cell membrane</keyword>
<dbReference type="Pfam" id="PF00786">
    <property type="entry name" value="PBD"/>
    <property type="match status" value="1"/>
</dbReference>
<dbReference type="GO" id="GO:0005886">
    <property type="term" value="C:plasma membrane"/>
    <property type="evidence" value="ECO:0007669"/>
    <property type="project" value="UniProtKB-SubCell"/>
</dbReference>
<dbReference type="GO" id="GO:0031267">
    <property type="term" value="F:small GTPase binding"/>
    <property type="evidence" value="ECO:0007669"/>
    <property type="project" value="InterPro"/>
</dbReference>
<feature type="compositionally biased region" description="Low complexity" evidence="15">
    <location>
        <begin position="187"/>
        <end position="199"/>
    </location>
</feature>
<name>A0A7J7IZ88_BUGNE</name>
<dbReference type="Gene3D" id="2.30.29.30">
    <property type="entry name" value="Pleckstrin-homology domain (PH domain)/Phosphotyrosine-binding domain (PTB)"/>
    <property type="match status" value="1"/>
</dbReference>
<comment type="caution">
    <text evidence="18">The sequence shown here is derived from an EMBL/GenBank/DDBJ whole genome shotgun (WGS) entry which is preliminary data.</text>
</comment>
<dbReference type="InterPro" id="IPR039056">
    <property type="entry name" value="SPEC"/>
</dbReference>
<proteinExistence type="inferred from homology"/>
<dbReference type="GO" id="GO:0007015">
    <property type="term" value="P:actin filament organization"/>
    <property type="evidence" value="ECO:0007669"/>
    <property type="project" value="InterPro"/>
</dbReference>
<dbReference type="PROSITE" id="PS50108">
    <property type="entry name" value="CRIB"/>
    <property type="match status" value="1"/>
</dbReference>
<reference evidence="18" key="1">
    <citation type="submission" date="2020-06" db="EMBL/GenBank/DDBJ databases">
        <title>Draft genome of Bugula neritina, a colonial animal packing powerful symbionts and potential medicines.</title>
        <authorList>
            <person name="Rayko M."/>
        </authorList>
    </citation>
    <scope>NUCLEOTIDE SEQUENCE [LARGE SCALE GENOMIC DNA]</scope>
    <source>
        <strain evidence="18">Kwan_BN1</strain>
    </source>
</reference>